<dbReference type="PANTHER" id="PTHR46327">
    <property type="entry name" value="F16F4.11 PROTEIN-RELATED"/>
    <property type="match status" value="1"/>
</dbReference>
<organism evidence="3 4">
    <name type="scientific">Oldenlandia corymbosa var. corymbosa</name>
    <dbReference type="NCBI Taxonomy" id="529605"/>
    <lineage>
        <taxon>Eukaryota</taxon>
        <taxon>Viridiplantae</taxon>
        <taxon>Streptophyta</taxon>
        <taxon>Embryophyta</taxon>
        <taxon>Tracheophyta</taxon>
        <taxon>Spermatophyta</taxon>
        <taxon>Magnoliopsida</taxon>
        <taxon>eudicotyledons</taxon>
        <taxon>Gunneridae</taxon>
        <taxon>Pentapetalae</taxon>
        <taxon>asterids</taxon>
        <taxon>lamiids</taxon>
        <taxon>Gentianales</taxon>
        <taxon>Rubiaceae</taxon>
        <taxon>Rubioideae</taxon>
        <taxon>Spermacoceae</taxon>
        <taxon>Hedyotis-Oldenlandia complex</taxon>
        <taxon>Oldenlandia</taxon>
    </lineage>
</organism>
<dbReference type="Gene3D" id="1.10.10.60">
    <property type="entry name" value="Homeodomain-like"/>
    <property type="match status" value="1"/>
</dbReference>
<evidence type="ECO:0000259" key="2">
    <source>
        <dbReference type="Pfam" id="PF13837"/>
    </source>
</evidence>
<protein>
    <submittedName>
        <fullName evidence="3">OLC1v1002546C1</fullName>
    </submittedName>
</protein>
<proteinExistence type="predicted"/>
<accession>A0AAV1D7X5</accession>
<keyword evidence="4" id="KW-1185">Reference proteome</keyword>
<dbReference type="PANTHER" id="PTHR46327:SF3">
    <property type="entry name" value="TRANSCRIPTION FACTOR"/>
    <property type="match status" value="1"/>
</dbReference>
<sequence>MSTSNQQETGPSYVGKIAGSKVDHPYERVRWTDDMVKLLITAMSYVAEYDALNSDHSEAKIERFLIPKTGKWRAISNVMLERGYRVSPHQCEDKFNDLNKKYKRLNVLLGRGTACQVVENPELIGSVDLSDKELLEVVKILSCKQLFYREMCSFNNRNRECLPHDPSVHDSLLLALIKGKGNRLPEAIHEISAGRMKEVENPKVAGTKRPLRCNASSKGEKLVDKTMSSRLLDLEKEKLHIQKKILEVEKLILIESQKKDLELEKMRMENKMIKLENQRIAFEIRQQMIKRNISCCKRDE</sequence>
<keyword evidence="1" id="KW-0175">Coiled coil</keyword>
<feature type="domain" description="Myb/SANT-like DNA-binding" evidence="2">
    <location>
        <begin position="28"/>
        <end position="119"/>
    </location>
</feature>
<feature type="coiled-coil region" evidence="1">
    <location>
        <begin position="251"/>
        <end position="285"/>
    </location>
</feature>
<dbReference type="EMBL" id="OX459121">
    <property type="protein sequence ID" value="CAI9103949.1"/>
    <property type="molecule type" value="Genomic_DNA"/>
</dbReference>
<evidence type="ECO:0000313" key="4">
    <source>
        <dbReference type="Proteomes" id="UP001161247"/>
    </source>
</evidence>
<gene>
    <name evidence="3" type="ORF">OLC1_LOCUS12986</name>
</gene>
<evidence type="ECO:0000256" key="1">
    <source>
        <dbReference type="SAM" id="Coils"/>
    </source>
</evidence>
<dbReference type="AlphaFoldDB" id="A0AAV1D7X5"/>
<dbReference type="InterPro" id="IPR044822">
    <property type="entry name" value="Myb_DNA-bind_4"/>
</dbReference>
<evidence type="ECO:0000313" key="3">
    <source>
        <dbReference type="EMBL" id="CAI9103949.1"/>
    </source>
</evidence>
<dbReference type="Proteomes" id="UP001161247">
    <property type="component" value="Chromosome 4"/>
</dbReference>
<reference evidence="3" key="1">
    <citation type="submission" date="2023-03" db="EMBL/GenBank/DDBJ databases">
        <authorList>
            <person name="Julca I."/>
        </authorList>
    </citation>
    <scope>NUCLEOTIDE SEQUENCE</scope>
</reference>
<dbReference type="Pfam" id="PF13837">
    <property type="entry name" value="Myb_DNA-bind_4"/>
    <property type="match status" value="1"/>
</dbReference>
<name>A0AAV1D7X5_OLDCO</name>